<proteinExistence type="inferred from homology"/>
<evidence type="ECO:0000313" key="3">
    <source>
        <dbReference type="EMBL" id="PHT35207.1"/>
    </source>
</evidence>
<keyword evidence="4" id="KW-1185">Reference proteome</keyword>
<protein>
    <submittedName>
        <fullName evidence="3">Heat shock protein 82</fullName>
    </submittedName>
</protein>
<dbReference type="SUPFAM" id="SSF54211">
    <property type="entry name" value="Ribosomal protein S5 domain 2-like"/>
    <property type="match status" value="1"/>
</dbReference>
<dbReference type="InterPro" id="IPR001404">
    <property type="entry name" value="Hsp90_fam"/>
</dbReference>
<reference evidence="4" key="2">
    <citation type="journal article" date="2017" name="J. Anim. Genet.">
        <title>Multiple reference genome sequences of hot pepper reveal the massive evolution of plant disease resistance genes by retroduplication.</title>
        <authorList>
            <person name="Kim S."/>
            <person name="Park J."/>
            <person name="Yeom S.-I."/>
            <person name="Kim Y.-M."/>
            <person name="Seo E."/>
            <person name="Kim K.-T."/>
            <person name="Kim M.-S."/>
            <person name="Lee J.M."/>
            <person name="Cheong K."/>
            <person name="Shin H.-S."/>
            <person name="Kim S.-B."/>
            <person name="Han K."/>
            <person name="Lee J."/>
            <person name="Park M."/>
            <person name="Lee H.-A."/>
            <person name="Lee H.-Y."/>
            <person name="Lee Y."/>
            <person name="Oh S."/>
            <person name="Lee J.H."/>
            <person name="Choi E."/>
            <person name="Choi E."/>
            <person name="Lee S.E."/>
            <person name="Jeon J."/>
            <person name="Kim H."/>
            <person name="Choi G."/>
            <person name="Song H."/>
            <person name="Lee J."/>
            <person name="Lee S.-C."/>
            <person name="Kwon J.-K."/>
            <person name="Lee H.-Y."/>
            <person name="Koo N."/>
            <person name="Hong Y."/>
            <person name="Kim R.W."/>
            <person name="Kang W.-H."/>
            <person name="Huh J.H."/>
            <person name="Kang B.-C."/>
            <person name="Yang T.-J."/>
            <person name="Lee Y.-H."/>
            <person name="Bennetzen J.L."/>
            <person name="Choi D."/>
        </authorList>
    </citation>
    <scope>NUCLEOTIDE SEQUENCE [LARGE SCALE GENOMIC DNA]</scope>
    <source>
        <strain evidence="4">cv. PBC81</strain>
    </source>
</reference>
<dbReference type="PANTHER" id="PTHR11528">
    <property type="entry name" value="HEAT SHOCK PROTEIN 90 FAMILY MEMBER"/>
    <property type="match status" value="1"/>
</dbReference>
<dbReference type="GO" id="GO:0051082">
    <property type="term" value="F:unfolded protein binding"/>
    <property type="evidence" value="ECO:0007669"/>
    <property type="project" value="InterPro"/>
</dbReference>
<keyword evidence="3" id="KW-0346">Stress response</keyword>
<evidence type="ECO:0000256" key="1">
    <source>
        <dbReference type="ARBA" id="ARBA00008239"/>
    </source>
</evidence>
<dbReference type="InterPro" id="IPR020568">
    <property type="entry name" value="Ribosomal_Su5_D2-typ_SF"/>
</dbReference>
<dbReference type="Gene3D" id="3.30.230.80">
    <property type="match status" value="1"/>
</dbReference>
<dbReference type="EMBL" id="MLFT02000011">
    <property type="protein sequence ID" value="PHT35207.1"/>
    <property type="molecule type" value="Genomic_DNA"/>
</dbReference>
<accession>A0A2G2VQE7</accession>
<sequence>MFSMDNSEELTPEYLGFLKGVLDSDNLLPNISREMLQQNKILKVIMKNLVKCIEMFNEIVENKEDYNKFYEVFSKNLKMGIHKDS</sequence>
<dbReference type="OrthoDB" id="1714277at2759"/>
<comment type="similarity">
    <text evidence="1">Belongs to the heat shock protein 90 family.</text>
</comment>
<dbReference type="Proteomes" id="UP000224567">
    <property type="component" value="Unassembled WGS sequence"/>
</dbReference>
<comment type="caution">
    <text evidence="3">The sequence shown here is derived from an EMBL/GenBank/DDBJ whole genome shotgun (WGS) entry which is preliminary data.</text>
</comment>
<dbReference type="GO" id="GO:0140662">
    <property type="term" value="F:ATP-dependent protein folding chaperone"/>
    <property type="evidence" value="ECO:0007669"/>
    <property type="project" value="InterPro"/>
</dbReference>
<dbReference type="Pfam" id="PF00183">
    <property type="entry name" value="HSP90"/>
    <property type="match status" value="1"/>
</dbReference>
<evidence type="ECO:0000256" key="2">
    <source>
        <dbReference type="ARBA" id="ARBA00023186"/>
    </source>
</evidence>
<keyword evidence="2" id="KW-0143">Chaperone</keyword>
<evidence type="ECO:0000313" key="4">
    <source>
        <dbReference type="Proteomes" id="UP000224567"/>
    </source>
</evidence>
<reference evidence="3 4" key="1">
    <citation type="journal article" date="2017" name="Genome Biol.">
        <title>New reference genome sequences of hot pepper reveal the massive evolution of plant disease-resistance genes by retroduplication.</title>
        <authorList>
            <person name="Kim S."/>
            <person name="Park J."/>
            <person name="Yeom S.I."/>
            <person name="Kim Y.M."/>
            <person name="Seo E."/>
            <person name="Kim K.T."/>
            <person name="Kim M.S."/>
            <person name="Lee J.M."/>
            <person name="Cheong K."/>
            <person name="Shin H.S."/>
            <person name="Kim S.B."/>
            <person name="Han K."/>
            <person name="Lee J."/>
            <person name="Park M."/>
            <person name="Lee H.A."/>
            <person name="Lee H.Y."/>
            <person name="Lee Y."/>
            <person name="Oh S."/>
            <person name="Lee J.H."/>
            <person name="Choi E."/>
            <person name="Choi E."/>
            <person name="Lee S.E."/>
            <person name="Jeon J."/>
            <person name="Kim H."/>
            <person name="Choi G."/>
            <person name="Song H."/>
            <person name="Lee J."/>
            <person name="Lee S.C."/>
            <person name="Kwon J.K."/>
            <person name="Lee H.Y."/>
            <person name="Koo N."/>
            <person name="Hong Y."/>
            <person name="Kim R.W."/>
            <person name="Kang W.H."/>
            <person name="Huh J.H."/>
            <person name="Kang B.C."/>
            <person name="Yang T.J."/>
            <person name="Lee Y.H."/>
            <person name="Bennetzen J.L."/>
            <person name="Choi D."/>
        </authorList>
    </citation>
    <scope>NUCLEOTIDE SEQUENCE [LARGE SCALE GENOMIC DNA]</scope>
    <source>
        <strain evidence="4">cv. PBC81</strain>
    </source>
</reference>
<dbReference type="AlphaFoldDB" id="A0A2G2VQE7"/>
<dbReference type="GO" id="GO:0016887">
    <property type="term" value="F:ATP hydrolysis activity"/>
    <property type="evidence" value="ECO:0007669"/>
    <property type="project" value="InterPro"/>
</dbReference>
<gene>
    <name evidence="3" type="ORF">CQW23_27007</name>
</gene>
<name>A0A2G2VQE7_CAPBA</name>
<organism evidence="3 4">
    <name type="scientific">Capsicum baccatum</name>
    <name type="common">Peruvian pepper</name>
    <dbReference type="NCBI Taxonomy" id="33114"/>
    <lineage>
        <taxon>Eukaryota</taxon>
        <taxon>Viridiplantae</taxon>
        <taxon>Streptophyta</taxon>
        <taxon>Embryophyta</taxon>
        <taxon>Tracheophyta</taxon>
        <taxon>Spermatophyta</taxon>
        <taxon>Magnoliopsida</taxon>
        <taxon>eudicotyledons</taxon>
        <taxon>Gunneridae</taxon>
        <taxon>Pentapetalae</taxon>
        <taxon>asterids</taxon>
        <taxon>lamiids</taxon>
        <taxon>Solanales</taxon>
        <taxon>Solanaceae</taxon>
        <taxon>Solanoideae</taxon>
        <taxon>Capsiceae</taxon>
        <taxon>Capsicum</taxon>
    </lineage>
</organism>
<dbReference type="STRING" id="33114.A0A2G2VQE7"/>
<dbReference type="GO" id="GO:0005524">
    <property type="term" value="F:ATP binding"/>
    <property type="evidence" value="ECO:0007669"/>
    <property type="project" value="InterPro"/>
</dbReference>